<organism evidence="4 5">
    <name type="scientific">Babjeviella inositovora NRRL Y-12698</name>
    <dbReference type="NCBI Taxonomy" id="984486"/>
    <lineage>
        <taxon>Eukaryota</taxon>
        <taxon>Fungi</taxon>
        <taxon>Dikarya</taxon>
        <taxon>Ascomycota</taxon>
        <taxon>Saccharomycotina</taxon>
        <taxon>Pichiomycetes</taxon>
        <taxon>Serinales incertae sedis</taxon>
        <taxon>Babjeviella</taxon>
    </lineage>
</organism>
<dbReference type="AlphaFoldDB" id="A0A1E3QSR3"/>
<feature type="domain" description="XPG-I" evidence="3">
    <location>
        <begin position="152"/>
        <end position="221"/>
    </location>
</feature>
<dbReference type="GO" id="GO:0003730">
    <property type="term" value="F:mRNA 3'-UTR binding"/>
    <property type="evidence" value="ECO:0007669"/>
    <property type="project" value="TreeGrafter"/>
</dbReference>
<dbReference type="RefSeq" id="XP_018986006.1">
    <property type="nucleotide sequence ID" value="XM_019130987.1"/>
</dbReference>
<dbReference type="InterPro" id="IPR022040">
    <property type="entry name" value="MKT1_N"/>
</dbReference>
<dbReference type="Pfam" id="PF00752">
    <property type="entry name" value="XPG_N"/>
    <property type="match status" value="1"/>
</dbReference>
<dbReference type="PANTHER" id="PTHR11081:SF32">
    <property type="entry name" value="POST-TRANSCRIPTIONAL REGULATOR MKT1"/>
    <property type="match status" value="1"/>
</dbReference>
<evidence type="ECO:0000256" key="1">
    <source>
        <dbReference type="ARBA" id="ARBA00022845"/>
    </source>
</evidence>
<dbReference type="PANTHER" id="PTHR11081">
    <property type="entry name" value="FLAP ENDONUCLEASE FAMILY MEMBER"/>
    <property type="match status" value="1"/>
</dbReference>
<dbReference type="GO" id="GO:0006974">
    <property type="term" value="P:DNA damage response"/>
    <property type="evidence" value="ECO:0007669"/>
    <property type="project" value="EnsemblFungi"/>
</dbReference>
<dbReference type="GO" id="GO:0034399">
    <property type="term" value="C:nuclear periphery"/>
    <property type="evidence" value="ECO:0007669"/>
    <property type="project" value="EnsemblFungi"/>
</dbReference>
<dbReference type="CDD" id="cd09858">
    <property type="entry name" value="PIN_MKT1"/>
    <property type="match status" value="1"/>
</dbReference>
<dbReference type="Gene3D" id="3.40.50.1010">
    <property type="entry name" value="5'-nuclease"/>
    <property type="match status" value="1"/>
</dbReference>
<dbReference type="GO" id="GO:0045727">
    <property type="term" value="P:positive regulation of translation"/>
    <property type="evidence" value="ECO:0007669"/>
    <property type="project" value="EnsemblFungi"/>
</dbReference>
<dbReference type="EMBL" id="KV454429">
    <property type="protein sequence ID" value="ODQ80678.1"/>
    <property type="molecule type" value="Genomic_DNA"/>
</dbReference>
<reference evidence="5" key="1">
    <citation type="submission" date="2016-05" db="EMBL/GenBank/DDBJ databases">
        <title>Comparative genomics of biotechnologically important yeasts.</title>
        <authorList>
            <consortium name="DOE Joint Genome Institute"/>
            <person name="Riley R."/>
            <person name="Haridas S."/>
            <person name="Wolfe K.H."/>
            <person name="Lopes M.R."/>
            <person name="Hittinger C.T."/>
            <person name="Goker M."/>
            <person name="Salamov A."/>
            <person name="Wisecaver J."/>
            <person name="Long T.M."/>
            <person name="Aerts A.L."/>
            <person name="Barry K."/>
            <person name="Choi C."/>
            <person name="Clum A."/>
            <person name="Coughlan A.Y."/>
            <person name="Deshpande S."/>
            <person name="Douglass A.P."/>
            <person name="Hanson S.J."/>
            <person name="Klenk H.-P."/>
            <person name="Labutti K."/>
            <person name="Lapidus A."/>
            <person name="Lindquist E."/>
            <person name="Lipzen A."/>
            <person name="Meier-Kolthoff J.P."/>
            <person name="Ohm R.A."/>
            <person name="Otillar R.P."/>
            <person name="Pangilinan J."/>
            <person name="Peng Y."/>
            <person name="Rokas A."/>
            <person name="Rosa C.A."/>
            <person name="Scheuner C."/>
            <person name="Sibirny A.A."/>
            <person name="Slot J.C."/>
            <person name="Stielow J.B."/>
            <person name="Sun H."/>
            <person name="Kurtzman C.P."/>
            <person name="Blackwell M."/>
            <person name="Grigoriev I.V."/>
            <person name="Jeffries T.W."/>
        </authorList>
    </citation>
    <scope>NUCLEOTIDE SEQUENCE [LARGE SCALE GENOMIC DNA]</scope>
    <source>
        <strain evidence="5">NRRL Y-12698</strain>
    </source>
</reference>
<gene>
    <name evidence="4" type="ORF">BABINDRAFT_175347</name>
</gene>
<name>A0A1E3QSR3_9ASCO</name>
<comment type="similarity">
    <text evidence="2">Belongs to the XPG/RAD2 endonuclease family.</text>
</comment>
<dbReference type="SMART" id="SM00484">
    <property type="entry name" value="XPGI"/>
    <property type="match status" value="1"/>
</dbReference>
<dbReference type="InterPro" id="IPR006084">
    <property type="entry name" value="XPG/Rad2"/>
</dbReference>
<dbReference type="GeneID" id="30148840"/>
<keyword evidence="1" id="KW-0810">Translation regulation</keyword>
<dbReference type="InterPro" id="IPR006086">
    <property type="entry name" value="XPG-I_dom"/>
</dbReference>
<dbReference type="SUPFAM" id="SSF88723">
    <property type="entry name" value="PIN domain-like"/>
    <property type="match status" value="1"/>
</dbReference>
<evidence type="ECO:0000313" key="4">
    <source>
        <dbReference type="EMBL" id="ODQ80678.1"/>
    </source>
</evidence>
<proteinExistence type="inferred from homology"/>
<dbReference type="GO" id="GO:0000932">
    <property type="term" value="C:P-body"/>
    <property type="evidence" value="ECO:0007669"/>
    <property type="project" value="EnsemblFungi"/>
</dbReference>
<dbReference type="GO" id="GO:0005840">
    <property type="term" value="C:ribosome"/>
    <property type="evidence" value="ECO:0007669"/>
    <property type="project" value="EnsemblFungi"/>
</dbReference>
<dbReference type="GO" id="GO:0004518">
    <property type="term" value="F:nuclease activity"/>
    <property type="evidence" value="ECO:0007669"/>
    <property type="project" value="InterPro"/>
</dbReference>
<dbReference type="InterPro" id="IPR006085">
    <property type="entry name" value="XPG_DNA_repair_N"/>
</dbReference>
<dbReference type="STRING" id="984486.A0A1E3QSR3"/>
<dbReference type="GO" id="GO:0005829">
    <property type="term" value="C:cytosol"/>
    <property type="evidence" value="ECO:0007669"/>
    <property type="project" value="EnsemblFungi"/>
</dbReference>
<dbReference type="Pfam" id="PF12246">
    <property type="entry name" value="MKT1_C"/>
    <property type="match status" value="1"/>
</dbReference>
<dbReference type="Proteomes" id="UP000094336">
    <property type="component" value="Unassembled WGS sequence"/>
</dbReference>
<dbReference type="OrthoDB" id="17262at2759"/>
<evidence type="ECO:0000259" key="3">
    <source>
        <dbReference type="SMART" id="SM00484"/>
    </source>
</evidence>
<protein>
    <recommendedName>
        <fullName evidence="3">XPG-I domain-containing protein</fullName>
    </recommendedName>
</protein>
<dbReference type="InterPro" id="IPR022039">
    <property type="entry name" value="MKT1_C"/>
</dbReference>
<dbReference type="InterPro" id="IPR029060">
    <property type="entry name" value="PIN-like_dom_sf"/>
</dbReference>
<accession>A0A1E3QSR3</accession>
<evidence type="ECO:0000313" key="5">
    <source>
        <dbReference type="Proteomes" id="UP000094336"/>
    </source>
</evidence>
<sequence length="735" mass="83385">MPIRLLEPFLFDNNVIGTFPTEILRHARVGIDVEHYVQKYLYNKRFPFLEAIGGAPQALFRQLDTDLTLFKDLGITPTFVFSGISVLANQHARDAAARGIALTPAEKHRSDTWNKYYVGASNPASEHIEAFREYNAPPSISPFFLDIVHFFQEREVQYMVAPYSAWAQLAYLYTDEYVDALFGPTELLFADKVDKFIVSLDTPAKEFRFVDKRRLFLEFQIHQRQFNQAAAMCGFDAQPEVLPFLPPAAFVAPFKYCLDLLYTGVDLHQHVLNMNDPRLAEIFEKALLAIQLAPVMKLNGLVELAINAPEPAQVPNDAHEIISQRLPSELLFYQRYGLIRPKMLEAIVFGKKDVRPPFAGGSTKSYRQLIASNVDLIDKEFGLLTGLLTRYYQFKKIPLNLWFEDGSKAVELNTRTNPSAYLRVRHWYVKTERTDFSLVEFLGDLNDDYLATHVNREKIEEDNLLSSSSDIVSTALLRALDLMGYIQDGKLTAWGQILAGTPGDELLVYLLLLVKANVLKLSDQFTPRLQHFSETKKHKLLQAVDLTFRCATFTAAEQESLMIVTRVLAMVETSVPKPVSYQGPISKSLLAFRSHVEFIQDAFRSVVEVATVTSLCNSETNVRLVYNDKDWMKLSAQLPFGKCVANTTMGALVDLYAELVKNNAGDVAKAKEQLNLVCQSSYIQVADIERSLFGDGLRFWGDFMDSIERIRTANLIDSEYHLKLMEADKWLKSIV</sequence>
<keyword evidence="5" id="KW-1185">Reference proteome</keyword>
<evidence type="ECO:0000256" key="2">
    <source>
        <dbReference type="ARBA" id="ARBA00024023"/>
    </source>
</evidence>
<dbReference type="Pfam" id="PF12247">
    <property type="entry name" value="MKT1_N"/>
    <property type="match status" value="1"/>
</dbReference>